<reference evidence="7 8" key="1">
    <citation type="journal article" date="2011" name="Stand. Genomic Sci.">
        <title>Complete genome sequence of Parvibaculum lavamentivorans type strain (DS-1(T)).</title>
        <authorList>
            <person name="Schleheck D."/>
            <person name="Weiss M."/>
            <person name="Pitluck S."/>
            <person name="Bruce D."/>
            <person name="Land M.L."/>
            <person name="Han S."/>
            <person name="Saunders E."/>
            <person name="Tapia R."/>
            <person name="Detter C."/>
            <person name="Brettin T."/>
            <person name="Han J."/>
            <person name="Woyke T."/>
            <person name="Goodwin L."/>
            <person name="Pennacchio L."/>
            <person name="Nolan M."/>
            <person name="Cook A.M."/>
            <person name="Kjelleberg S."/>
            <person name="Thomas T."/>
        </authorList>
    </citation>
    <scope>NUCLEOTIDE SEQUENCE [LARGE SCALE GENOMIC DNA]</scope>
    <source>
        <strain evidence="8">DS-1 / DSM 13023 / NCIMB 13966</strain>
    </source>
</reference>
<dbReference type="SUPFAM" id="SSF48452">
    <property type="entry name" value="TPR-like"/>
    <property type="match status" value="1"/>
</dbReference>
<keyword evidence="1" id="KW-0677">Repeat</keyword>
<dbReference type="EMBL" id="CP000774">
    <property type="protein sequence ID" value="ABS64675.1"/>
    <property type="molecule type" value="Genomic_DNA"/>
</dbReference>
<dbReference type="STRING" id="402881.Plav_3068"/>
<evidence type="ECO:0000259" key="6">
    <source>
        <dbReference type="PROSITE" id="PS51724"/>
    </source>
</evidence>
<dbReference type="Gene3D" id="1.25.40.10">
    <property type="entry name" value="Tetratricopeptide repeat domain"/>
    <property type="match status" value="2"/>
</dbReference>
<protein>
    <submittedName>
        <fullName evidence="7">Sporulation domain protein</fullName>
    </submittedName>
</protein>
<dbReference type="PROSITE" id="PS50293">
    <property type="entry name" value="TPR_REGION"/>
    <property type="match status" value="1"/>
</dbReference>
<evidence type="ECO:0000256" key="4">
    <source>
        <dbReference type="SAM" id="MobiDB-lite"/>
    </source>
</evidence>
<dbReference type="PROSITE" id="PS51724">
    <property type="entry name" value="SPOR"/>
    <property type="match status" value="1"/>
</dbReference>
<feature type="compositionally biased region" description="Low complexity" evidence="4">
    <location>
        <begin position="323"/>
        <end position="343"/>
    </location>
</feature>
<dbReference type="Proteomes" id="UP000006377">
    <property type="component" value="Chromosome"/>
</dbReference>
<keyword evidence="5" id="KW-0732">Signal</keyword>
<dbReference type="SUPFAM" id="SSF110997">
    <property type="entry name" value="Sporulation related repeat"/>
    <property type="match status" value="1"/>
</dbReference>
<dbReference type="PROSITE" id="PS50005">
    <property type="entry name" value="TPR"/>
    <property type="match status" value="1"/>
</dbReference>
<dbReference type="HOGENOM" id="CLU_640682_0_0_5"/>
<dbReference type="PANTHER" id="PTHR44858:SF1">
    <property type="entry name" value="UDP-N-ACETYLGLUCOSAMINE--PEPTIDE N-ACETYLGLUCOSAMINYLTRANSFERASE SPINDLY-RELATED"/>
    <property type="match status" value="1"/>
</dbReference>
<dbReference type="InterPro" id="IPR050498">
    <property type="entry name" value="Ycf3"/>
</dbReference>
<dbReference type="GO" id="GO:0042834">
    <property type="term" value="F:peptidoglycan binding"/>
    <property type="evidence" value="ECO:0007669"/>
    <property type="project" value="InterPro"/>
</dbReference>
<dbReference type="PANTHER" id="PTHR44858">
    <property type="entry name" value="TETRATRICOPEPTIDE REPEAT PROTEIN 6"/>
    <property type="match status" value="1"/>
</dbReference>
<evidence type="ECO:0000313" key="7">
    <source>
        <dbReference type="EMBL" id="ABS64675.1"/>
    </source>
</evidence>
<feature type="domain" description="SPOR" evidence="6">
    <location>
        <begin position="343"/>
        <end position="428"/>
    </location>
</feature>
<gene>
    <name evidence="7" type="ordered locus">Plav_3068</name>
</gene>
<dbReference type="KEGG" id="pla:Plav_3068"/>
<evidence type="ECO:0000256" key="5">
    <source>
        <dbReference type="SAM" id="SignalP"/>
    </source>
</evidence>
<organism evidence="7 8">
    <name type="scientific">Parvibaculum lavamentivorans (strain DS-1 / DSM 13023 / NCIMB 13966)</name>
    <dbReference type="NCBI Taxonomy" id="402881"/>
    <lineage>
        <taxon>Bacteria</taxon>
        <taxon>Pseudomonadati</taxon>
        <taxon>Pseudomonadota</taxon>
        <taxon>Alphaproteobacteria</taxon>
        <taxon>Hyphomicrobiales</taxon>
        <taxon>Parvibaculaceae</taxon>
        <taxon>Parvibaculum</taxon>
    </lineage>
</organism>
<keyword evidence="2 3" id="KW-0802">TPR repeat</keyword>
<feature type="region of interest" description="Disordered" evidence="4">
    <location>
        <begin position="319"/>
        <end position="343"/>
    </location>
</feature>
<feature type="chain" id="PRO_5002710652" evidence="5">
    <location>
        <begin position="34"/>
        <end position="428"/>
    </location>
</feature>
<dbReference type="Gene3D" id="3.30.70.1070">
    <property type="entry name" value="Sporulation related repeat"/>
    <property type="match status" value="1"/>
</dbReference>
<sequence>MRRLMRGGRRGIAISLLVMLVALLLPAPYPASASSAEDEAAALMKAGADSIERGQYDKAAVDFSNALDSGGLTPEGRALAYHHRGVSFLKVGQQDAAIADYTRAITANALPAMVLARAYYNRGIAYSNTGKVDAAERDYLKTIELTPDYAAAYHNLANLERRRHAYDDAILHYTAAIDNMQGRERKLPLFGRALALEQSGDLERAAADLRQALILDPEFELAQAKLTAISPQLAAVDELPSAAAQSEEAELSPQIVPSTVAPFQTAASGQEAGKVIRIASVGGWRTTATRFPAPEPAAKAMAAADGNDTLVTGSLRPAEALPAPEHSPAAAKQAAAASKSPSSAEQARYRLQLGAFREPDVAAQAWEEISRQAPGIIGRFDYAIQKADLGSRGIFYRLRAGGFAGIGEARTTCKSLEAHKIECIVVDG</sequence>
<dbReference type="Pfam" id="PF00515">
    <property type="entry name" value="TPR_1"/>
    <property type="match status" value="1"/>
</dbReference>
<dbReference type="eggNOG" id="COG3087">
    <property type="taxonomic scope" value="Bacteria"/>
</dbReference>
<dbReference type="InterPro" id="IPR036680">
    <property type="entry name" value="SPOR-like_sf"/>
</dbReference>
<dbReference type="Pfam" id="PF13181">
    <property type="entry name" value="TPR_8"/>
    <property type="match status" value="2"/>
</dbReference>
<proteinExistence type="predicted"/>
<dbReference type="eggNOG" id="COG0457">
    <property type="taxonomic scope" value="Bacteria"/>
</dbReference>
<evidence type="ECO:0000256" key="3">
    <source>
        <dbReference type="PROSITE-ProRule" id="PRU00339"/>
    </source>
</evidence>
<feature type="signal peptide" evidence="5">
    <location>
        <begin position="1"/>
        <end position="33"/>
    </location>
</feature>
<dbReference type="InterPro" id="IPR007730">
    <property type="entry name" value="SPOR-like_dom"/>
</dbReference>
<dbReference type="OrthoDB" id="9814069at2"/>
<name>A7HXP2_PARL1</name>
<accession>A7HXP2</accession>
<feature type="repeat" description="TPR" evidence="3">
    <location>
        <begin position="116"/>
        <end position="149"/>
    </location>
</feature>
<dbReference type="AlphaFoldDB" id="A7HXP2"/>
<keyword evidence="8" id="KW-1185">Reference proteome</keyword>
<evidence type="ECO:0000256" key="1">
    <source>
        <dbReference type="ARBA" id="ARBA00022737"/>
    </source>
</evidence>
<dbReference type="Pfam" id="PF05036">
    <property type="entry name" value="SPOR"/>
    <property type="match status" value="1"/>
</dbReference>
<evidence type="ECO:0000256" key="2">
    <source>
        <dbReference type="ARBA" id="ARBA00022803"/>
    </source>
</evidence>
<dbReference type="InterPro" id="IPR011990">
    <property type="entry name" value="TPR-like_helical_dom_sf"/>
</dbReference>
<dbReference type="InterPro" id="IPR019734">
    <property type="entry name" value="TPR_rpt"/>
</dbReference>
<evidence type="ECO:0000313" key="8">
    <source>
        <dbReference type="Proteomes" id="UP000006377"/>
    </source>
</evidence>
<dbReference type="SMART" id="SM00028">
    <property type="entry name" value="TPR"/>
    <property type="match status" value="5"/>
</dbReference>